<evidence type="ECO:0000313" key="2">
    <source>
        <dbReference type="EMBL" id="XCB31817.1"/>
    </source>
</evidence>
<dbReference type="KEGG" id="tpsc:RBB77_15345"/>
<dbReference type="PANTHER" id="PTHR39441">
    <property type="entry name" value="DUF2252 DOMAIN-CONTAINING PROTEIN"/>
    <property type="match status" value="1"/>
</dbReference>
<dbReference type="Pfam" id="PF10009">
    <property type="entry name" value="DUF2252"/>
    <property type="match status" value="1"/>
</dbReference>
<gene>
    <name evidence="2" type="ORF">RBB77_15345</name>
</gene>
<accession>A0AAU7ZLA3</accession>
<name>A0AAU7ZLA3_9BACT</name>
<dbReference type="RefSeq" id="WP_353062660.1">
    <property type="nucleotide sequence ID" value="NZ_CP132942.1"/>
</dbReference>
<evidence type="ECO:0000256" key="1">
    <source>
        <dbReference type="SAM" id="MobiDB-lite"/>
    </source>
</evidence>
<feature type="region of interest" description="Disordered" evidence="1">
    <location>
        <begin position="1"/>
        <end position="55"/>
    </location>
</feature>
<protein>
    <submittedName>
        <fullName evidence="2">DUF2252 domain-containing protein</fullName>
    </submittedName>
</protein>
<sequence>MPKSKKASSAKVPSISKKLADQFTAPRPSVADREDAGKRLRTTVPRASLADHQLPKNRKDPVAILEAQAKTRLQELIPVRYARMLQSPFAFLRGTAAVMAQDLASSPVTGLQVQLCGDMHVSNFGVFASAERSLVFGINDFDETIPGPWEWDLKRLATSAVVAGQFIGKDHADCEEYSRAIVRSYRQRMREFADMGYLATWYSVIHEDDILAAAPPNRLDLWKKAINKAKKGSHLQVLEKMTDLVDNKQRIVENAPFVVRETKTEHGMPIREALGLFLEQYLASLTEDRRQLISRYQVLDAARKVVGVGSVGTRCWIAFMRGKDEGDPLFLQYKEAEESVLAPYLKGPKFQNQGLRVVSGQHLIQGSPDILLGWGAFKETNFYVRQLRDMKGSYEFDPATTNHKGMVAYCDLCGWGLALAHAKSGDPATIAGYLGKTDEIDEALTKFAFAYSEQNERDYDKLKEAARTKRIKVSAVA</sequence>
<dbReference type="EMBL" id="CP132942">
    <property type="protein sequence ID" value="XCB31817.1"/>
    <property type="molecule type" value="Genomic_DNA"/>
</dbReference>
<dbReference type="AlphaFoldDB" id="A0AAU7ZLA3"/>
<dbReference type="PANTHER" id="PTHR39441:SF1">
    <property type="entry name" value="DUF2252 DOMAIN-CONTAINING PROTEIN"/>
    <property type="match status" value="1"/>
</dbReference>
<proteinExistence type="predicted"/>
<organism evidence="2">
    <name type="scientific">Tunturiibacter psychrotolerans</name>
    <dbReference type="NCBI Taxonomy" id="3069686"/>
    <lineage>
        <taxon>Bacteria</taxon>
        <taxon>Pseudomonadati</taxon>
        <taxon>Acidobacteriota</taxon>
        <taxon>Terriglobia</taxon>
        <taxon>Terriglobales</taxon>
        <taxon>Acidobacteriaceae</taxon>
        <taxon>Tunturiibacter</taxon>
    </lineage>
</organism>
<dbReference type="InterPro" id="IPR018721">
    <property type="entry name" value="DUF2252"/>
</dbReference>
<reference evidence="2" key="2">
    <citation type="journal article" date="2024" name="Environ. Microbiol.">
        <title>Genome analysis and description of Tunturibacter gen. nov. expands the diversity of Terriglobia in tundra soils.</title>
        <authorList>
            <person name="Messyasz A."/>
            <person name="Mannisto M.K."/>
            <person name="Kerkhof L.J."/>
            <person name="Haggblom M.M."/>
        </authorList>
    </citation>
    <scope>NUCLEOTIDE SEQUENCE</scope>
    <source>
        <strain evidence="2">X5P6</strain>
    </source>
</reference>
<reference evidence="2" key="1">
    <citation type="submission" date="2023-08" db="EMBL/GenBank/DDBJ databases">
        <authorList>
            <person name="Messyasz A."/>
            <person name="Mannisto M.K."/>
            <person name="Kerkhof L.J."/>
            <person name="Haggblom M."/>
        </authorList>
    </citation>
    <scope>NUCLEOTIDE SEQUENCE</scope>
    <source>
        <strain evidence="2">X5P6</strain>
    </source>
</reference>